<dbReference type="Proteomes" id="UP000192573">
    <property type="component" value="Unassembled WGS sequence"/>
</dbReference>
<dbReference type="InterPro" id="IPR024078">
    <property type="entry name" value="LmbE-like_dom_sf"/>
</dbReference>
<dbReference type="RefSeq" id="WP_080860299.1">
    <property type="nucleotide sequence ID" value="NZ_CP077300.1"/>
</dbReference>
<proteinExistence type="predicted"/>
<accession>A0A1V8NTW8</accession>
<dbReference type="Pfam" id="PF02585">
    <property type="entry name" value="PIG-L"/>
    <property type="match status" value="1"/>
</dbReference>
<dbReference type="Gene3D" id="3.40.50.10320">
    <property type="entry name" value="LmbE-like"/>
    <property type="match status" value="1"/>
</dbReference>
<evidence type="ECO:0000313" key="2">
    <source>
        <dbReference type="Proteomes" id="UP000192573"/>
    </source>
</evidence>
<organism evidence="1 2">
    <name type="scientific">Citrobacter braakii</name>
    <dbReference type="NCBI Taxonomy" id="57706"/>
    <lineage>
        <taxon>Bacteria</taxon>
        <taxon>Pseudomonadati</taxon>
        <taxon>Pseudomonadota</taxon>
        <taxon>Gammaproteobacteria</taxon>
        <taxon>Enterobacterales</taxon>
        <taxon>Enterobacteriaceae</taxon>
        <taxon>Citrobacter</taxon>
        <taxon>Citrobacter freundii complex</taxon>
    </lineage>
</organism>
<protein>
    <submittedName>
        <fullName evidence="1">PIG-L domain-containing protein</fullName>
    </submittedName>
</protein>
<dbReference type="GO" id="GO:0016811">
    <property type="term" value="F:hydrolase activity, acting on carbon-nitrogen (but not peptide) bonds, in linear amides"/>
    <property type="evidence" value="ECO:0007669"/>
    <property type="project" value="TreeGrafter"/>
</dbReference>
<reference evidence="1 2" key="1">
    <citation type="submission" date="2017-03" db="EMBL/GenBank/DDBJ databases">
        <authorList>
            <person name="Afonso C.L."/>
            <person name="Miller P.J."/>
            <person name="Scott M.A."/>
            <person name="Spackman E."/>
            <person name="Goraichik I."/>
            <person name="Dimitrov K.M."/>
            <person name="Suarez D.L."/>
            <person name="Swayne D.E."/>
        </authorList>
    </citation>
    <scope>NUCLEOTIDE SEQUENCE [LARGE SCALE GENOMIC DNA]</scope>
    <source>
        <strain evidence="1 2">ATCC 51113</strain>
    </source>
</reference>
<name>A0A1V8NTW8_CITBR</name>
<dbReference type="EMBL" id="NAEW01000016">
    <property type="protein sequence ID" value="OQM39854.1"/>
    <property type="molecule type" value="Genomic_DNA"/>
</dbReference>
<dbReference type="InterPro" id="IPR003737">
    <property type="entry name" value="GlcNAc_PI_deacetylase-related"/>
</dbReference>
<evidence type="ECO:0000313" key="1">
    <source>
        <dbReference type="EMBL" id="OQM39854.1"/>
    </source>
</evidence>
<comment type="caution">
    <text evidence="1">The sequence shown here is derived from an EMBL/GenBank/DDBJ whole genome shotgun (WGS) entry which is preliminary data.</text>
</comment>
<gene>
    <name evidence="1" type="ORF">BZK42_22435</name>
</gene>
<dbReference type="PANTHER" id="PTHR12993:SF30">
    <property type="entry name" value="N-ACETYL-ALPHA-D-GLUCOSAMINYL L-MALATE DEACETYLASE 1"/>
    <property type="match status" value="1"/>
</dbReference>
<sequence>MVTSYQKGILAIGAHPDDIELGCGASLSRLIKEGYYVTAVVMTAGAEGCALKADRHAESQSALTSLGCHQIFHFHFEDTRTPYFVDTMIKSLEDVITNHIPAQINIVRTYTMHDSDRHQDHRAVHKASIVACRNIPQVLGYETPSTWLTFVPQVFEKVSENCFIQKLRALSFHQSQQQRDYMRTERLRTVAQFRGQQAGCELSEGFVVHKMIL</sequence>
<dbReference type="SUPFAM" id="SSF102588">
    <property type="entry name" value="LmbE-like"/>
    <property type="match status" value="1"/>
</dbReference>
<dbReference type="AlphaFoldDB" id="A0A1V8NTW8"/>
<dbReference type="PANTHER" id="PTHR12993">
    <property type="entry name" value="N-ACETYLGLUCOSAMINYL-PHOSPHATIDYLINOSITOL DE-N-ACETYLASE-RELATED"/>
    <property type="match status" value="1"/>
</dbReference>